<evidence type="ECO:0000313" key="8">
    <source>
        <dbReference type="EMBL" id="TWI43498.1"/>
    </source>
</evidence>
<dbReference type="PROSITE" id="PS50883">
    <property type="entry name" value="EAL"/>
    <property type="match status" value="1"/>
</dbReference>
<dbReference type="AlphaFoldDB" id="A0A562PGJ7"/>
<feature type="domain" description="PAS" evidence="4">
    <location>
        <begin position="188"/>
        <end position="245"/>
    </location>
</feature>
<dbReference type="SMART" id="SM00086">
    <property type="entry name" value="PAC"/>
    <property type="match status" value="1"/>
</dbReference>
<dbReference type="FunFam" id="3.20.20.450:FF:000001">
    <property type="entry name" value="Cyclic di-GMP phosphodiesterase yahA"/>
    <property type="match status" value="1"/>
</dbReference>
<dbReference type="InterPro" id="IPR035965">
    <property type="entry name" value="PAS-like_dom_sf"/>
</dbReference>
<dbReference type="CDD" id="cd00130">
    <property type="entry name" value="PAS"/>
    <property type="match status" value="1"/>
</dbReference>
<dbReference type="Pfam" id="PF08447">
    <property type="entry name" value="PAS_3"/>
    <property type="match status" value="1"/>
</dbReference>
<dbReference type="Pfam" id="PF11563">
    <property type="entry name" value="Protoglobin"/>
    <property type="match status" value="1"/>
</dbReference>
<dbReference type="SUPFAM" id="SSF46458">
    <property type="entry name" value="Globin-like"/>
    <property type="match status" value="1"/>
</dbReference>
<evidence type="ECO:0000256" key="2">
    <source>
        <dbReference type="ARBA" id="ARBA00029839"/>
    </source>
</evidence>
<dbReference type="RefSeq" id="WP_229418965.1">
    <property type="nucleotide sequence ID" value="NZ_CP046904.1"/>
</dbReference>
<dbReference type="Proteomes" id="UP000315112">
    <property type="component" value="Unassembled WGS sequence"/>
</dbReference>
<comment type="caution">
    <text evidence="8">The sequence shown here is derived from an EMBL/GenBank/DDBJ whole genome shotgun (WGS) entry which is preliminary data.</text>
</comment>
<dbReference type="PROSITE" id="PS50887">
    <property type="entry name" value="GGDEF"/>
    <property type="match status" value="1"/>
</dbReference>
<evidence type="ECO:0000259" key="4">
    <source>
        <dbReference type="PROSITE" id="PS50112"/>
    </source>
</evidence>
<dbReference type="Gene3D" id="3.30.450.20">
    <property type="entry name" value="PAS domain"/>
    <property type="match status" value="1"/>
</dbReference>
<dbReference type="InterPro" id="IPR013655">
    <property type="entry name" value="PAS_fold_3"/>
</dbReference>
<dbReference type="Gene3D" id="1.10.490.10">
    <property type="entry name" value="Globins"/>
    <property type="match status" value="1"/>
</dbReference>
<evidence type="ECO:0000313" key="9">
    <source>
        <dbReference type="Proteomes" id="UP000315112"/>
    </source>
</evidence>
<dbReference type="PANTHER" id="PTHR44757:SF2">
    <property type="entry name" value="BIOFILM ARCHITECTURE MAINTENANCE PROTEIN MBAA"/>
    <property type="match status" value="1"/>
</dbReference>
<evidence type="ECO:0000256" key="3">
    <source>
        <dbReference type="ARBA" id="ARBA00051114"/>
    </source>
</evidence>
<dbReference type="InterPro" id="IPR052155">
    <property type="entry name" value="Biofilm_reg_signaling"/>
</dbReference>
<dbReference type="GO" id="GO:0020037">
    <property type="term" value="F:heme binding"/>
    <property type="evidence" value="ECO:0007669"/>
    <property type="project" value="InterPro"/>
</dbReference>
<feature type="domain" description="PAC" evidence="5">
    <location>
        <begin position="262"/>
        <end position="313"/>
    </location>
</feature>
<organism evidence="8 9">
    <name type="scientific">Pseudoduganella flava</name>
    <dbReference type="NCBI Taxonomy" id="871742"/>
    <lineage>
        <taxon>Bacteria</taxon>
        <taxon>Pseudomonadati</taxon>
        <taxon>Pseudomonadota</taxon>
        <taxon>Betaproteobacteria</taxon>
        <taxon>Burkholderiales</taxon>
        <taxon>Oxalobacteraceae</taxon>
        <taxon>Telluria group</taxon>
        <taxon>Pseudoduganella</taxon>
    </lineage>
</organism>
<feature type="domain" description="GGDEF" evidence="7">
    <location>
        <begin position="345"/>
        <end position="478"/>
    </location>
</feature>
<dbReference type="PANTHER" id="PTHR44757">
    <property type="entry name" value="DIGUANYLATE CYCLASE DGCP"/>
    <property type="match status" value="1"/>
</dbReference>
<dbReference type="SMART" id="SM00052">
    <property type="entry name" value="EAL"/>
    <property type="match status" value="1"/>
</dbReference>
<dbReference type="NCBIfam" id="TIGR00229">
    <property type="entry name" value="sensory_box"/>
    <property type="match status" value="1"/>
</dbReference>
<dbReference type="SUPFAM" id="SSF55785">
    <property type="entry name" value="PYP-like sensor domain (PAS domain)"/>
    <property type="match status" value="1"/>
</dbReference>
<dbReference type="InterPro" id="IPR035919">
    <property type="entry name" value="EAL_sf"/>
</dbReference>
<dbReference type="NCBIfam" id="TIGR00254">
    <property type="entry name" value="GGDEF"/>
    <property type="match status" value="1"/>
</dbReference>
<dbReference type="SMART" id="SM00091">
    <property type="entry name" value="PAS"/>
    <property type="match status" value="1"/>
</dbReference>
<evidence type="ECO:0000259" key="6">
    <source>
        <dbReference type="PROSITE" id="PS50883"/>
    </source>
</evidence>
<dbReference type="GO" id="GO:0019825">
    <property type="term" value="F:oxygen binding"/>
    <property type="evidence" value="ECO:0007669"/>
    <property type="project" value="InterPro"/>
</dbReference>
<feature type="domain" description="EAL" evidence="6">
    <location>
        <begin position="487"/>
        <end position="741"/>
    </location>
</feature>
<evidence type="ECO:0000256" key="1">
    <source>
        <dbReference type="ARBA" id="ARBA00015125"/>
    </source>
</evidence>
<protein>
    <recommendedName>
        <fullName evidence="1">Diguanylate cyclase DosC</fullName>
    </recommendedName>
    <alternativeName>
        <fullName evidence="2">Direct oxygen-sensing cyclase</fullName>
    </alternativeName>
</protein>
<dbReference type="InterPro" id="IPR012292">
    <property type="entry name" value="Globin/Proto"/>
</dbReference>
<dbReference type="Gene3D" id="3.30.70.270">
    <property type="match status" value="1"/>
</dbReference>
<reference evidence="8 9" key="1">
    <citation type="journal article" date="2015" name="Stand. Genomic Sci.">
        <title>Genomic Encyclopedia of Bacterial and Archaeal Type Strains, Phase III: the genomes of soil and plant-associated and newly described type strains.</title>
        <authorList>
            <person name="Whitman W.B."/>
            <person name="Woyke T."/>
            <person name="Klenk H.P."/>
            <person name="Zhou Y."/>
            <person name="Lilburn T.G."/>
            <person name="Beck B.J."/>
            <person name="De Vos P."/>
            <person name="Vandamme P."/>
            <person name="Eisen J.A."/>
            <person name="Garrity G."/>
            <person name="Hugenholtz P."/>
            <person name="Kyrpides N.C."/>
        </authorList>
    </citation>
    <scope>NUCLEOTIDE SEQUENCE [LARGE SCALE GENOMIC DNA]</scope>
    <source>
        <strain evidence="8 9">CGMCC 1.10685</strain>
    </source>
</reference>
<accession>A0A562PGJ7</accession>
<dbReference type="CDD" id="cd01948">
    <property type="entry name" value="EAL"/>
    <property type="match status" value="1"/>
</dbReference>
<dbReference type="InterPro" id="IPR001633">
    <property type="entry name" value="EAL_dom"/>
</dbReference>
<dbReference type="InterPro" id="IPR043128">
    <property type="entry name" value="Rev_trsase/Diguanyl_cyclase"/>
</dbReference>
<dbReference type="EMBL" id="VLKW01000012">
    <property type="protein sequence ID" value="TWI43498.1"/>
    <property type="molecule type" value="Genomic_DNA"/>
</dbReference>
<dbReference type="SMART" id="SM00267">
    <property type="entry name" value="GGDEF"/>
    <property type="match status" value="1"/>
</dbReference>
<dbReference type="FunFam" id="3.30.70.270:FF:000001">
    <property type="entry name" value="Diguanylate cyclase domain protein"/>
    <property type="match status" value="1"/>
</dbReference>
<dbReference type="Gene3D" id="3.20.20.450">
    <property type="entry name" value="EAL domain"/>
    <property type="match status" value="1"/>
</dbReference>
<proteinExistence type="predicted"/>
<dbReference type="Pfam" id="PF00563">
    <property type="entry name" value="EAL"/>
    <property type="match status" value="1"/>
</dbReference>
<dbReference type="Pfam" id="PF00990">
    <property type="entry name" value="GGDEF"/>
    <property type="match status" value="1"/>
</dbReference>
<dbReference type="InterPro" id="IPR029787">
    <property type="entry name" value="Nucleotide_cyclase"/>
</dbReference>
<dbReference type="CDD" id="cd01949">
    <property type="entry name" value="GGDEF"/>
    <property type="match status" value="1"/>
</dbReference>
<dbReference type="SUPFAM" id="SSF55073">
    <property type="entry name" value="Nucleotide cyclase"/>
    <property type="match status" value="1"/>
</dbReference>
<gene>
    <name evidence="8" type="ORF">IP92_05063</name>
</gene>
<dbReference type="GO" id="GO:0071111">
    <property type="term" value="F:cyclic-guanylate-specific phosphodiesterase activity"/>
    <property type="evidence" value="ECO:0007669"/>
    <property type="project" value="UniProtKB-EC"/>
</dbReference>
<dbReference type="InterPro" id="IPR009050">
    <property type="entry name" value="Globin-like_sf"/>
</dbReference>
<dbReference type="InterPro" id="IPR000160">
    <property type="entry name" value="GGDEF_dom"/>
</dbReference>
<dbReference type="InterPro" id="IPR001610">
    <property type="entry name" value="PAC"/>
</dbReference>
<dbReference type="SUPFAM" id="SSF141868">
    <property type="entry name" value="EAL domain-like"/>
    <property type="match status" value="1"/>
</dbReference>
<comment type="catalytic activity">
    <reaction evidence="3">
        <text>3',3'-c-di-GMP + H2O = 5'-phosphoguanylyl(3'-&gt;5')guanosine + H(+)</text>
        <dbReference type="Rhea" id="RHEA:24902"/>
        <dbReference type="ChEBI" id="CHEBI:15377"/>
        <dbReference type="ChEBI" id="CHEBI:15378"/>
        <dbReference type="ChEBI" id="CHEBI:58754"/>
        <dbReference type="ChEBI" id="CHEBI:58805"/>
        <dbReference type="EC" id="3.1.4.52"/>
    </reaction>
    <physiologicalReaction direction="left-to-right" evidence="3">
        <dbReference type="Rhea" id="RHEA:24903"/>
    </physiologicalReaction>
</comment>
<name>A0A562PGJ7_9BURK</name>
<dbReference type="InterPro" id="IPR044398">
    <property type="entry name" value="Globin-sensor_dom"/>
</dbReference>
<dbReference type="PROSITE" id="PS50113">
    <property type="entry name" value="PAC"/>
    <property type="match status" value="1"/>
</dbReference>
<dbReference type="InterPro" id="IPR000700">
    <property type="entry name" value="PAS-assoc_C"/>
</dbReference>
<dbReference type="GO" id="GO:0071732">
    <property type="term" value="P:cellular response to nitric oxide"/>
    <property type="evidence" value="ECO:0007669"/>
    <property type="project" value="UniProtKB-ARBA"/>
</dbReference>
<dbReference type="PROSITE" id="PS50112">
    <property type="entry name" value="PAS"/>
    <property type="match status" value="1"/>
</dbReference>
<dbReference type="InterPro" id="IPR000014">
    <property type="entry name" value="PAS"/>
</dbReference>
<evidence type="ECO:0000259" key="5">
    <source>
        <dbReference type="PROSITE" id="PS50113"/>
    </source>
</evidence>
<evidence type="ECO:0000259" key="7">
    <source>
        <dbReference type="PROSITE" id="PS50887"/>
    </source>
</evidence>
<sequence>MMRDLDQWADMAAAEMKLDAKEIAGRKAFLELSDKDVALLRDIHAALQDKMHGFSKGFYDHLQTEPELRALLPDERTLNRLRRSQQGYLHGLTAGQYDGDYVRERLRVGLVHHRIGLAPKWYIGAYRKYLTELLETLWELLGDDPPRFLATYGAALKVICLDMGLALDTYAHADQQQLRQQANRLREREEQYRLTFNQAAVGIAHVAGDGRLLRVNAKFAAITGYTEAELLRLTITQLTHPDDRDHDLLLIARLKSGELAEYSREKRYIHKEGHAVWINVTASSLLDAAGERRYITVVEDISRRKQAEEKLVRMANHDALTGLPNRMLLEDRLSQAIAHAHRTQTLVAVMFVDLDRFKNINDSLGHDAGDEVIVEIARRIAGNLRETDTAARQGGDEFVVVLGDLAREEDACTVADKILGALTQPMVLRGQEIFPTGSIGISLYPRDGLEPQALLKAADTAMYRAKAGSGNTYEFYVNSMGMDAMDSLRLEGALRRALERDEFQLHYQPQVDIATGTVVGVEALLRWQPQGGAMVPPGDFIPLAEQTGLIVPIGDWVLATACAQQKAWREAGLPPLTVSVNLSARQFQRQDLVELVARLVRETGCDPRYLALEITETDVMENPQAAVAIFRQLNEMGVQLAIDDFGTGYSSLSYLKRFPIDSLKIDRSFVHDITHDIDDATIVHSVIALAHSMHLKVVAEGVEDARQLQFLREHGCDQMQGYYVSKPVPASAIEAMMQRTRAAA</sequence>